<dbReference type="EMBL" id="JAKHSK010000023">
    <property type="protein sequence ID" value="MCL6219623.1"/>
    <property type="molecule type" value="Genomic_DNA"/>
</dbReference>
<evidence type="ECO:0000313" key="1">
    <source>
        <dbReference type="EMBL" id="MCL6219623.1"/>
    </source>
</evidence>
<evidence type="ECO:0000313" key="2">
    <source>
        <dbReference type="Proteomes" id="UP001139521"/>
    </source>
</evidence>
<accession>A0A9X1ZXR4</accession>
<name>A0A9X1ZXR4_9FLAO</name>
<reference evidence="1" key="1">
    <citation type="submission" date="2022-01" db="EMBL/GenBank/DDBJ databases">
        <title>Genome sequencing of Zunongwangia sp. M21534 genome.</title>
        <authorList>
            <person name="Chen Y."/>
            <person name="Dong C."/>
            <person name="Shao Z."/>
        </authorList>
    </citation>
    <scope>NUCLEOTIDE SEQUENCE</scope>
    <source>
        <strain evidence="1">MCCC M21534</strain>
    </source>
</reference>
<sequence length="48" mass="5347">MKQISHIKDCIAGTSLGRRNYKTLSKIIAADDLPSRDIKAQVHKLNTP</sequence>
<organism evidence="1 2">
    <name type="scientific">Zunongwangia pacifica</name>
    <dbReference type="NCBI Taxonomy" id="2911062"/>
    <lineage>
        <taxon>Bacteria</taxon>
        <taxon>Pseudomonadati</taxon>
        <taxon>Bacteroidota</taxon>
        <taxon>Flavobacteriia</taxon>
        <taxon>Flavobacteriales</taxon>
        <taxon>Flavobacteriaceae</taxon>
        <taxon>Zunongwangia</taxon>
    </lineage>
</organism>
<dbReference type="AlphaFoldDB" id="A0A9X1ZXR4"/>
<proteinExistence type="predicted"/>
<gene>
    <name evidence="1" type="ORF">L1967_15115</name>
</gene>
<comment type="caution">
    <text evidence="1">The sequence shown here is derived from an EMBL/GenBank/DDBJ whole genome shotgun (WGS) entry which is preliminary data.</text>
</comment>
<keyword evidence="2" id="KW-1185">Reference proteome</keyword>
<dbReference type="RefSeq" id="WP_249602339.1">
    <property type="nucleotide sequence ID" value="NZ_JAKHSK010000023.1"/>
</dbReference>
<dbReference type="Proteomes" id="UP001139521">
    <property type="component" value="Unassembled WGS sequence"/>
</dbReference>
<protein>
    <submittedName>
        <fullName evidence="1">Uncharacterized protein</fullName>
    </submittedName>
</protein>